<name>A0ABU0CRW7_9BACI</name>
<dbReference type="EMBL" id="JAUSUQ010000005">
    <property type="protein sequence ID" value="MDQ0338823.1"/>
    <property type="molecule type" value="Genomic_DNA"/>
</dbReference>
<gene>
    <name evidence="7" type="ORF">J2S00_001609</name>
</gene>
<feature type="transmembrane region" description="Helical" evidence="6">
    <location>
        <begin position="278"/>
        <end position="300"/>
    </location>
</feature>
<proteinExistence type="predicted"/>
<evidence type="ECO:0000313" key="8">
    <source>
        <dbReference type="Proteomes" id="UP001232445"/>
    </source>
</evidence>
<organism evidence="7 8">
    <name type="scientific">Caldalkalibacillus uzonensis</name>
    <dbReference type="NCBI Taxonomy" id="353224"/>
    <lineage>
        <taxon>Bacteria</taxon>
        <taxon>Bacillati</taxon>
        <taxon>Bacillota</taxon>
        <taxon>Bacilli</taxon>
        <taxon>Bacillales</taxon>
        <taxon>Bacillaceae</taxon>
        <taxon>Caldalkalibacillus</taxon>
    </lineage>
</organism>
<comment type="caution">
    <text evidence="7">The sequence shown here is derived from an EMBL/GenBank/DDBJ whole genome shotgun (WGS) entry which is preliminary data.</text>
</comment>
<evidence type="ECO:0000256" key="3">
    <source>
        <dbReference type="ARBA" id="ARBA00022692"/>
    </source>
</evidence>
<dbReference type="NCBIfam" id="TIGR03408">
    <property type="entry name" value="urea_trans_UrtC"/>
    <property type="match status" value="1"/>
</dbReference>
<feature type="transmembrane region" description="Helical" evidence="6">
    <location>
        <begin position="21"/>
        <end position="38"/>
    </location>
</feature>
<evidence type="ECO:0000256" key="1">
    <source>
        <dbReference type="ARBA" id="ARBA00004651"/>
    </source>
</evidence>
<feature type="transmembrane region" description="Helical" evidence="6">
    <location>
        <begin position="320"/>
        <end position="344"/>
    </location>
</feature>
<dbReference type="InterPro" id="IPR001851">
    <property type="entry name" value="ABC_transp_permease"/>
</dbReference>
<evidence type="ECO:0000256" key="6">
    <source>
        <dbReference type="SAM" id="Phobius"/>
    </source>
</evidence>
<feature type="transmembrane region" description="Helical" evidence="6">
    <location>
        <begin position="118"/>
        <end position="141"/>
    </location>
</feature>
<dbReference type="CDD" id="cd06581">
    <property type="entry name" value="TM_PBP1_LivM_like"/>
    <property type="match status" value="1"/>
</dbReference>
<feature type="transmembrane region" description="Helical" evidence="6">
    <location>
        <begin position="197"/>
        <end position="217"/>
    </location>
</feature>
<feature type="transmembrane region" description="Helical" evidence="6">
    <location>
        <begin position="148"/>
        <end position="167"/>
    </location>
</feature>
<feature type="transmembrane region" description="Helical" evidence="6">
    <location>
        <begin position="243"/>
        <end position="266"/>
    </location>
</feature>
<keyword evidence="8" id="KW-1185">Reference proteome</keyword>
<reference evidence="7 8" key="1">
    <citation type="submission" date="2023-07" db="EMBL/GenBank/DDBJ databases">
        <title>Genomic Encyclopedia of Type Strains, Phase IV (KMG-IV): sequencing the most valuable type-strain genomes for metagenomic binning, comparative biology and taxonomic classification.</title>
        <authorList>
            <person name="Goeker M."/>
        </authorList>
    </citation>
    <scope>NUCLEOTIDE SEQUENCE [LARGE SCALE GENOMIC DNA]</scope>
    <source>
        <strain evidence="7 8">DSM 17740</strain>
    </source>
</reference>
<feature type="transmembrane region" description="Helical" evidence="6">
    <location>
        <begin position="67"/>
        <end position="87"/>
    </location>
</feature>
<dbReference type="PANTHER" id="PTHR30482:SF4">
    <property type="entry name" value="SLR1201 PROTEIN"/>
    <property type="match status" value="1"/>
</dbReference>
<feature type="transmembrane region" description="Helical" evidence="6">
    <location>
        <begin position="44"/>
        <end position="62"/>
    </location>
</feature>
<sequence>MKKRGERMLTMVSSPSARQKWIMTLVFVILAMAPLYLSDFRLSLLGKFLAFVILALGLDLLWGYGGILSLGQGVFFGLGAYGMAMYLKLEASGGKLPDFMSWSGLTELPWFWLPFQNFLLAVVLAVLGPAVIAALLGYLTFRNRIRGVYFTILTQAMVIVCVTLFIGQQAYTGGTNGMTGFSTILGFPLASPRTQVMIYYIVLICFVLSFLLCYRLVHSRYGKVLIAIRDSENRLRYSGYNPAVLKTFVFALSAALAGLAGMLFVLQERYISPTSMGIIPSIEMALWVALGGRGTLYGAVLGTLFTNSAKTFFSERFPDLWLFFLGGLFIVVVLYLPGGLMSLYQKVSERWGKKHVTQHSPSVSESHR</sequence>
<evidence type="ECO:0000313" key="7">
    <source>
        <dbReference type="EMBL" id="MDQ0338823.1"/>
    </source>
</evidence>
<dbReference type="InterPro" id="IPR017778">
    <property type="entry name" value="ABC_transptr_urea_perm_UrtC"/>
</dbReference>
<dbReference type="RefSeq" id="WP_307337815.1">
    <property type="nucleotide sequence ID" value="NZ_JAUSUQ010000005.1"/>
</dbReference>
<dbReference type="Proteomes" id="UP001232445">
    <property type="component" value="Unassembled WGS sequence"/>
</dbReference>
<evidence type="ECO:0000256" key="4">
    <source>
        <dbReference type="ARBA" id="ARBA00022989"/>
    </source>
</evidence>
<evidence type="ECO:0000256" key="2">
    <source>
        <dbReference type="ARBA" id="ARBA00022475"/>
    </source>
</evidence>
<keyword evidence="2" id="KW-1003">Cell membrane</keyword>
<dbReference type="PANTHER" id="PTHR30482">
    <property type="entry name" value="HIGH-AFFINITY BRANCHED-CHAIN AMINO ACID TRANSPORT SYSTEM PERMEASE"/>
    <property type="match status" value="1"/>
</dbReference>
<keyword evidence="5 6" id="KW-0472">Membrane</keyword>
<keyword evidence="3 6" id="KW-0812">Transmembrane</keyword>
<accession>A0ABU0CRW7</accession>
<comment type="subcellular location">
    <subcellularLocation>
        <location evidence="1">Cell membrane</location>
        <topology evidence="1">Multi-pass membrane protein</topology>
    </subcellularLocation>
</comment>
<dbReference type="Pfam" id="PF02653">
    <property type="entry name" value="BPD_transp_2"/>
    <property type="match status" value="1"/>
</dbReference>
<keyword evidence="4 6" id="KW-1133">Transmembrane helix</keyword>
<protein>
    <submittedName>
        <fullName evidence="7">Urea transport system permease protein</fullName>
    </submittedName>
</protein>
<dbReference type="InterPro" id="IPR043428">
    <property type="entry name" value="LivM-like"/>
</dbReference>
<evidence type="ECO:0000256" key="5">
    <source>
        <dbReference type="ARBA" id="ARBA00023136"/>
    </source>
</evidence>